<dbReference type="InParanoid" id="A0A4V3SIP5"/>
<dbReference type="AlphaFoldDB" id="A0A4V3SIP5"/>
<comment type="similarity">
    <text evidence="5">Belongs to the SAT4 family.</text>
</comment>
<feature type="region of interest" description="Disordered" evidence="6">
    <location>
        <begin position="285"/>
        <end position="319"/>
    </location>
</feature>
<feature type="domain" description="Rhodopsin" evidence="8">
    <location>
        <begin position="26"/>
        <end position="208"/>
    </location>
</feature>
<dbReference type="GO" id="GO:0016020">
    <property type="term" value="C:membrane"/>
    <property type="evidence" value="ECO:0007669"/>
    <property type="project" value="UniProtKB-SubCell"/>
</dbReference>
<feature type="compositionally biased region" description="Low complexity" evidence="6">
    <location>
        <begin position="217"/>
        <end position="233"/>
    </location>
</feature>
<evidence type="ECO:0000256" key="5">
    <source>
        <dbReference type="ARBA" id="ARBA00038359"/>
    </source>
</evidence>
<keyword evidence="2 7" id="KW-0812">Transmembrane</keyword>
<evidence type="ECO:0000256" key="2">
    <source>
        <dbReference type="ARBA" id="ARBA00022692"/>
    </source>
</evidence>
<dbReference type="InterPro" id="IPR049326">
    <property type="entry name" value="Rhodopsin_dom_fungi"/>
</dbReference>
<feature type="region of interest" description="Disordered" evidence="6">
    <location>
        <begin position="217"/>
        <end position="241"/>
    </location>
</feature>
<keyword evidence="4 7" id="KW-0472">Membrane</keyword>
<dbReference type="EMBL" id="ML220122">
    <property type="protein sequence ID" value="TGZ80875.1"/>
    <property type="molecule type" value="Genomic_DNA"/>
</dbReference>
<feature type="transmembrane region" description="Helical" evidence="7">
    <location>
        <begin position="151"/>
        <end position="174"/>
    </location>
</feature>
<reference evidence="9 10" key="1">
    <citation type="submission" date="2019-04" db="EMBL/GenBank/DDBJ databases">
        <title>Comparative genomics and transcriptomics to analyze fruiting body development in filamentous ascomycetes.</title>
        <authorList>
            <consortium name="DOE Joint Genome Institute"/>
            <person name="Lutkenhaus R."/>
            <person name="Traeger S."/>
            <person name="Breuer J."/>
            <person name="Kuo A."/>
            <person name="Lipzen A."/>
            <person name="Pangilinan J."/>
            <person name="Dilworth D."/>
            <person name="Sandor L."/>
            <person name="Poggeler S."/>
            <person name="Barry K."/>
            <person name="Grigoriev I.V."/>
            <person name="Nowrousian M."/>
        </authorList>
    </citation>
    <scope>NUCLEOTIDE SEQUENCE [LARGE SCALE GENOMIC DNA]</scope>
    <source>
        <strain evidence="9 10">CBS 389.68</strain>
    </source>
</reference>
<organism evidence="9 10">
    <name type="scientific">Ascodesmis nigricans</name>
    <dbReference type="NCBI Taxonomy" id="341454"/>
    <lineage>
        <taxon>Eukaryota</taxon>
        <taxon>Fungi</taxon>
        <taxon>Dikarya</taxon>
        <taxon>Ascomycota</taxon>
        <taxon>Pezizomycotina</taxon>
        <taxon>Pezizomycetes</taxon>
        <taxon>Pezizales</taxon>
        <taxon>Ascodesmidaceae</taxon>
        <taxon>Ascodesmis</taxon>
    </lineage>
</organism>
<name>A0A4V3SIP5_9PEZI</name>
<dbReference type="InterPro" id="IPR052337">
    <property type="entry name" value="SAT4-like"/>
</dbReference>
<evidence type="ECO:0000313" key="10">
    <source>
        <dbReference type="Proteomes" id="UP000298138"/>
    </source>
</evidence>
<dbReference type="Proteomes" id="UP000298138">
    <property type="component" value="Unassembled WGS sequence"/>
</dbReference>
<evidence type="ECO:0000256" key="6">
    <source>
        <dbReference type="SAM" id="MobiDB-lite"/>
    </source>
</evidence>
<evidence type="ECO:0000259" key="8">
    <source>
        <dbReference type="Pfam" id="PF20684"/>
    </source>
</evidence>
<evidence type="ECO:0000313" key="9">
    <source>
        <dbReference type="EMBL" id="TGZ80875.1"/>
    </source>
</evidence>
<evidence type="ECO:0000256" key="4">
    <source>
        <dbReference type="ARBA" id="ARBA00023136"/>
    </source>
</evidence>
<proteinExistence type="inferred from homology"/>
<feature type="compositionally biased region" description="Gly residues" evidence="6">
    <location>
        <begin position="303"/>
        <end position="317"/>
    </location>
</feature>
<evidence type="ECO:0000256" key="3">
    <source>
        <dbReference type="ARBA" id="ARBA00022989"/>
    </source>
</evidence>
<keyword evidence="3 7" id="KW-1133">Transmembrane helix</keyword>
<dbReference type="Pfam" id="PF20684">
    <property type="entry name" value="Fung_rhodopsin"/>
    <property type="match status" value="1"/>
</dbReference>
<dbReference type="PANTHER" id="PTHR33048">
    <property type="entry name" value="PTH11-LIKE INTEGRAL MEMBRANE PROTEIN (AFU_ORTHOLOGUE AFUA_5G11245)"/>
    <property type="match status" value="1"/>
</dbReference>
<feature type="transmembrane region" description="Helical" evidence="7">
    <location>
        <begin position="115"/>
        <end position="139"/>
    </location>
</feature>
<accession>A0A4V3SIP5</accession>
<comment type="subcellular location">
    <subcellularLocation>
        <location evidence="1">Membrane</location>
        <topology evidence="1">Multi-pass membrane protein</topology>
    </subcellularLocation>
</comment>
<feature type="transmembrane region" description="Helical" evidence="7">
    <location>
        <begin position="34"/>
        <end position="57"/>
    </location>
</feature>
<evidence type="ECO:0000256" key="1">
    <source>
        <dbReference type="ARBA" id="ARBA00004141"/>
    </source>
</evidence>
<keyword evidence="10" id="KW-1185">Reference proteome</keyword>
<protein>
    <recommendedName>
        <fullName evidence="8">Rhodopsin domain-containing protein</fullName>
    </recommendedName>
</protein>
<feature type="compositionally biased region" description="Low complexity" evidence="6">
    <location>
        <begin position="293"/>
        <end position="302"/>
    </location>
</feature>
<evidence type="ECO:0000256" key="7">
    <source>
        <dbReference type="SAM" id="Phobius"/>
    </source>
</evidence>
<gene>
    <name evidence="9" type="ORF">EX30DRAFT_371902</name>
</gene>
<sequence length="344" mass="37791">MKVGLTNSKLTDEERYLASLNPAELRQRTTGSKIYMAGWSTYTAVVWTLKFCMIIFFGRVMKSLQRQKLIKWVFILTFLGVVGVYGTFFLICIPSKKLWQTYPNPGKNCEVETPIFNIVTLVLNVSTDLFIMLIPLPILWSSRLDMRRKAILLLLFGGGFFVIIAACLRCIFGITQSYSTATAQWACRETFVAIVVGNAPMIKSLFSRSTWKIESSNGQSGESSGIKMYSGSKMSKKSKNRTMTDTELFRTNFESDSTEKMVDGNALQIVANREFTMTTERVHDVERDAGSKGSESTVQVGGSTSGGGGASVGGAGVGTYDPRTGQYSVTIQSGTKGGSSYGNF</sequence>
<feature type="transmembrane region" description="Helical" evidence="7">
    <location>
        <begin position="69"/>
        <end position="95"/>
    </location>
</feature>
<dbReference type="OrthoDB" id="3903189at2759"/>
<dbReference type="PANTHER" id="PTHR33048:SF2">
    <property type="entry name" value="SRPK"/>
    <property type="match status" value="1"/>
</dbReference>